<dbReference type="STRING" id="670386.D3AZU3"/>
<dbReference type="InterPro" id="IPR044861">
    <property type="entry name" value="IPNS-like_FE2OG_OXY"/>
</dbReference>
<evidence type="ECO:0000313" key="2">
    <source>
        <dbReference type="EMBL" id="EFA84567.1"/>
    </source>
</evidence>
<dbReference type="FunCoup" id="D3AZU3">
    <property type="interactions" value="76"/>
</dbReference>
<accession>D3AZU3</accession>
<dbReference type="Proteomes" id="UP000001396">
    <property type="component" value="Unassembled WGS sequence"/>
</dbReference>
<feature type="domain" description="Isopenicillin N synthase-like Fe(2+) 2OG dioxygenase" evidence="1">
    <location>
        <begin position="220"/>
        <end position="309"/>
    </location>
</feature>
<dbReference type="EMBL" id="ADBJ01000008">
    <property type="protein sequence ID" value="EFA84567.1"/>
    <property type="molecule type" value="Genomic_DNA"/>
</dbReference>
<evidence type="ECO:0000313" key="3">
    <source>
        <dbReference type="Proteomes" id="UP000001396"/>
    </source>
</evidence>
<dbReference type="InterPro" id="IPR027443">
    <property type="entry name" value="IPNS-like_sf"/>
</dbReference>
<protein>
    <recommendedName>
        <fullName evidence="1">Isopenicillin N synthase-like Fe(2+) 2OG dioxygenase domain-containing protein</fullName>
    </recommendedName>
</protein>
<dbReference type="SUPFAM" id="SSF51197">
    <property type="entry name" value="Clavaminate synthase-like"/>
    <property type="match status" value="1"/>
</dbReference>
<reference evidence="2 3" key="1">
    <citation type="journal article" date="2011" name="Genome Res.">
        <title>Phylogeny-wide analysis of social amoeba genomes highlights ancient origins for complex intercellular communication.</title>
        <authorList>
            <person name="Heidel A.J."/>
            <person name="Lawal H.M."/>
            <person name="Felder M."/>
            <person name="Schilde C."/>
            <person name="Helps N.R."/>
            <person name="Tunggal B."/>
            <person name="Rivero F."/>
            <person name="John U."/>
            <person name="Schleicher M."/>
            <person name="Eichinger L."/>
            <person name="Platzer M."/>
            <person name="Noegel A.A."/>
            <person name="Schaap P."/>
            <person name="Gloeckner G."/>
        </authorList>
    </citation>
    <scope>NUCLEOTIDE SEQUENCE [LARGE SCALE GENOMIC DNA]</scope>
    <source>
        <strain evidence="3">ATCC 26659 / Pp 5 / PN500</strain>
    </source>
</reference>
<proteinExistence type="predicted"/>
<dbReference type="OMA" id="HQPDPKC"/>
<dbReference type="RefSeq" id="XP_020436680.1">
    <property type="nucleotide sequence ID" value="XM_020572563.1"/>
</dbReference>
<dbReference type="Gene3D" id="2.60.120.330">
    <property type="entry name" value="B-lactam Antibiotic, Isopenicillin N Synthase, Chain"/>
    <property type="match status" value="1"/>
</dbReference>
<name>D3AZU3_HETP5</name>
<comment type="caution">
    <text evidence="2">The sequence shown here is derived from an EMBL/GenBank/DDBJ whole genome shotgun (WGS) entry which is preliminary data.</text>
</comment>
<dbReference type="InParanoid" id="D3AZU3"/>
<gene>
    <name evidence="2" type="ORF">PPL_01556</name>
</gene>
<dbReference type="AlphaFoldDB" id="D3AZU3"/>
<dbReference type="Pfam" id="PF03171">
    <property type="entry name" value="2OG-FeII_Oxy"/>
    <property type="match status" value="1"/>
</dbReference>
<keyword evidence="3" id="KW-1185">Reference proteome</keyword>
<dbReference type="GeneID" id="31357085"/>
<organism evidence="2 3">
    <name type="scientific">Heterostelium pallidum (strain ATCC 26659 / Pp 5 / PN500)</name>
    <name type="common">Cellular slime mold</name>
    <name type="synonym">Polysphondylium pallidum</name>
    <dbReference type="NCBI Taxonomy" id="670386"/>
    <lineage>
        <taxon>Eukaryota</taxon>
        <taxon>Amoebozoa</taxon>
        <taxon>Evosea</taxon>
        <taxon>Eumycetozoa</taxon>
        <taxon>Dictyostelia</taxon>
        <taxon>Acytosteliales</taxon>
        <taxon>Acytosteliaceae</taxon>
        <taxon>Heterostelium</taxon>
    </lineage>
</organism>
<evidence type="ECO:0000259" key="1">
    <source>
        <dbReference type="Pfam" id="PF03171"/>
    </source>
</evidence>
<sequence length="355" mass="39866">MAKNSIQGTMEQGPAIIDIGRFLADPTSAEALEDCKNLVKTLQETSCLVIKSPKVNEEQNSRFLDMMEQYYEQPTEALMKDVHPEWSYQLGATPEFTEKPRDHADVIKALKPQYAAHAPRGADPKWRFFWRIGDRPSDTAYPELNCPPVIPAKFPHWQDVMDSWGSLMLSSIETVSEMIATGYGLPVDSITKMMKNGPHLLAPTGSDLKRFGDLDQIFAGFHYDFNLLTIHGKSRYPGLYIWLRDGTRVLVKVPPGCLLLQAGKQLEWITGGDIMAGFHEVVVTKETQAAVEKAKEEGRSLWRISSTLFGHIASDTTLNILPPFSNEENLKKYPAILAGKQSEEELQMINLQQKS</sequence>